<dbReference type="PaxDb" id="2903-EOD17694"/>
<reference evidence="2" key="2">
    <citation type="submission" date="2024-10" db="UniProtKB">
        <authorList>
            <consortium name="EnsemblProtists"/>
        </authorList>
    </citation>
    <scope>IDENTIFICATION</scope>
</reference>
<evidence type="ECO:0000259" key="1">
    <source>
        <dbReference type="Pfam" id="PF09353"/>
    </source>
</evidence>
<dbReference type="PANTHER" id="PTHR35509">
    <property type="entry name" value="DOMAIN PROTEIN, PUTATIVE (DUF1995)-RELATED"/>
    <property type="match status" value="1"/>
</dbReference>
<name>A0A0D3J2F9_EMIH1</name>
<dbReference type="PANTHER" id="PTHR35509:SF1">
    <property type="entry name" value="DOMAIN PROTEIN, PUTATIVE (DUF1995)-RELATED"/>
    <property type="match status" value="1"/>
</dbReference>
<dbReference type="EnsemblProtists" id="EOD17694">
    <property type="protein sequence ID" value="EOD17694"/>
    <property type="gene ID" value="EMIHUDRAFT_209618"/>
</dbReference>
<dbReference type="HOGENOM" id="CLU_098312_0_0_1"/>
<organism evidence="2 3">
    <name type="scientific">Emiliania huxleyi (strain CCMP1516)</name>
    <dbReference type="NCBI Taxonomy" id="280463"/>
    <lineage>
        <taxon>Eukaryota</taxon>
        <taxon>Haptista</taxon>
        <taxon>Haptophyta</taxon>
        <taxon>Prymnesiophyceae</taxon>
        <taxon>Isochrysidales</taxon>
        <taxon>Noelaerhabdaceae</taxon>
        <taxon>Emiliania</taxon>
    </lineage>
</organism>
<feature type="domain" description="DUF1995" evidence="1">
    <location>
        <begin position="60"/>
        <end position="179"/>
    </location>
</feature>
<dbReference type="Pfam" id="PF09353">
    <property type="entry name" value="DUF1995"/>
    <property type="match status" value="1"/>
</dbReference>
<reference evidence="3" key="1">
    <citation type="journal article" date="2013" name="Nature">
        <title>Pan genome of the phytoplankton Emiliania underpins its global distribution.</title>
        <authorList>
            <person name="Read B.A."/>
            <person name="Kegel J."/>
            <person name="Klute M.J."/>
            <person name="Kuo A."/>
            <person name="Lefebvre S.C."/>
            <person name="Maumus F."/>
            <person name="Mayer C."/>
            <person name="Miller J."/>
            <person name="Monier A."/>
            <person name="Salamov A."/>
            <person name="Young J."/>
            <person name="Aguilar M."/>
            <person name="Claverie J.M."/>
            <person name="Frickenhaus S."/>
            <person name="Gonzalez K."/>
            <person name="Herman E.K."/>
            <person name="Lin Y.C."/>
            <person name="Napier J."/>
            <person name="Ogata H."/>
            <person name="Sarno A.F."/>
            <person name="Shmutz J."/>
            <person name="Schroeder D."/>
            <person name="de Vargas C."/>
            <person name="Verret F."/>
            <person name="von Dassow P."/>
            <person name="Valentin K."/>
            <person name="Van de Peer Y."/>
            <person name="Wheeler G."/>
            <person name="Dacks J.B."/>
            <person name="Delwiche C.F."/>
            <person name="Dyhrman S.T."/>
            <person name="Glockner G."/>
            <person name="John U."/>
            <person name="Richards T."/>
            <person name="Worden A.Z."/>
            <person name="Zhang X."/>
            <person name="Grigoriev I.V."/>
            <person name="Allen A.E."/>
            <person name="Bidle K."/>
            <person name="Borodovsky M."/>
            <person name="Bowler C."/>
            <person name="Brownlee C."/>
            <person name="Cock J.M."/>
            <person name="Elias M."/>
            <person name="Gladyshev V.N."/>
            <person name="Groth M."/>
            <person name="Guda C."/>
            <person name="Hadaegh A."/>
            <person name="Iglesias-Rodriguez M.D."/>
            <person name="Jenkins J."/>
            <person name="Jones B.M."/>
            <person name="Lawson T."/>
            <person name="Leese F."/>
            <person name="Lindquist E."/>
            <person name="Lobanov A."/>
            <person name="Lomsadze A."/>
            <person name="Malik S.B."/>
            <person name="Marsh M.E."/>
            <person name="Mackinder L."/>
            <person name="Mock T."/>
            <person name="Mueller-Roeber B."/>
            <person name="Pagarete A."/>
            <person name="Parker M."/>
            <person name="Probert I."/>
            <person name="Quesneville H."/>
            <person name="Raines C."/>
            <person name="Rensing S.A."/>
            <person name="Riano-Pachon D.M."/>
            <person name="Richier S."/>
            <person name="Rokitta S."/>
            <person name="Shiraiwa Y."/>
            <person name="Soanes D.M."/>
            <person name="van der Giezen M."/>
            <person name="Wahlund T.M."/>
            <person name="Williams B."/>
            <person name="Wilson W."/>
            <person name="Wolfe G."/>
            <person name="Wurch L.L."/>
        </authorList>
    </citation>
    <scope>NUCLEOTIDE SEQUENCE</scope>
</reference>
<dbReference type="AlphaFoldDB" id="A0A0D3J2F9"/>
<accession>A0A0D3J2F9</accession>
<dbReference type="InterPro" id="IPR018962">
    <property type="entry name" value="DUF1995"/>
</dbReference>
<evidence type="ECO:0000313" key="2">
    <source>
        <dbReference type="EnsemblProtists" id="EOD17694"/>
    </source>
</evidence>
<proteinExistence type="predicted"/>
<dbReference type="GeneID" id="17264023"/>
<keyword evidence="3" id="KW-1185">Reference proteome</keyword>
<dbReference type="InterPro" id="IPR053021">
    <property type="entry name" value="Chloroplast_ADK"/>
</dbReference>
<dbReference type="RefSeq" id="XP_005770123.1">
    <property type="nucleotide sequence ID" value="XM_005770066.1"/>
</dbReference>
<dbReference type="Proteomes" id="UP000013827">
    <property type="component" value="Unassembled WGS sequence"/>
</dbReference>
<sequence length="219" mass="22512">MEREALARRAAEVADAVREGGPAAAARSLASRVVGGVTDSVERAVASLARAVDGGATRLVGTAAMVRMQWELPRGTVVGSMGRVSLAVGASALVLVAPGATEVATVQRLLREGSVGLPVLMLNPKLVDMQSTGYGLVGRELRSLVADTFEVAFCLKTLLGGALYRSYPNDWAVWREDAGAANGPALARALPGIEESPGGGGGASFLDGFAKFVKGFQAM</sequence>
<evidence type="ECO:0000313" key="3">
    <source>
        <dbReference type="Proteomes" id="UP000013827"/>
    </source>
</evidence>
<protein>
    <recommendedName>
        <fullName evidence="1">DUF1995 domain-containing protein</fullName>
    </recommendedName>
</protein>
<dbReference type="KEGG" id="ehx:EMIHUDRAFT_209618"/>
<dbReference type="OMA" id="LAKFEWG"/>